<protein>
    <submittedName>
        <fullName evidence="4">Replication-like protein</fullName>
    </submittedName>
</protein>
<dbReference type="EMBL" id="ANJW01001089">
    <property type="protein sequence ID" value="EPC47695.1"/>
    <property type="molecule type" value="Genomic_DNA"/>
</dbReference>
<evidence type="ECO:0000313" key="4">
    <source>
        <dbReference type="EMBL" id="EPC47695.1"/>
    </source>
</evidence>
<keyword evidence="1" id="KW-0175">Coiled coil</keyword>
<dbReference type="InterPro" id="IPR007489">
    <property type="entry name" value="RocS-like_C"/>
</dbReference>
<reference evidence="4 5" key="1">
    <citation type="journal article" date="2013" name="PLoS ONE">
        <title>Lactobacillus paracasei comparative genomics: towards species pan-genome definition and exploitation of diversity.</title>
        <authorList>
            <person name="Smokvina T."/>
            <person name="Wels M."/>
            <person name="Polka J."/>
            <person name="Chervaux C."/>
            <person name="Brisse S."/>
            <person name="Boekhorst J."/>
            <person name="van Hylckama Vlieg J.E."/>
            <person name="Siezen R.J."/>
        </authorList>
    </citation>
    <scope>NUCLEOTIDE SEQUENCE [LARGE SCALE GENOMIC DNA]</scope>
    <source>
        <strain evidence="4 5">Lpp123</strain>
    </source>
</reference>
<sequence length="194" mass="22171">MSKTVKELAEELGVSKQTIQYHYQRLPASNRQKDKQGRNVISPYSERLIRDKVAKALSPSNHQKDRQTASNSDKKNDDLIASMKGEIAYLRVDRDKQFAAKDQQIEKLQKLLDQSQQLQLMAEQKLKQLEKPKNESESDSEAKDEQTNAQTSEVFKTAESSPKHPLTFWQRLLALEITNDLYSVEVISLITGVP</sequence>
<feature type="domain" description="Regulator of chromosome segregation-like C-terminal" evidence="3">
    <location>
        <begin position="95"/>
        <end position="131"/>
    </location>
</feature>
<dbReference type="Pfam" id="PF04394">
    <property type="entry name" value="DUF536"/>
    <property type="match status" value="1"/>
</dbReference>
<dbReference type="AlphaFoldDB" id="A0A829G9E6"/>
<feature type="compositionally biased region" description="Basic and acidic residues" evidence="2">
    <location>
        <begin position="62"/>
        <end position="78"/>
    </location>
</feature>
<comment type="caution">
    <text evidence="4">The sequence shown here is derived from an EMBL/GenBank/DDBJ whole genome shotgun (WGS) entry which is preliminary data.</text>
</comment>
<proteinExistence type="predicted"/>
<dbReference type="Proteomes" id="UP000014316">
    <property type="component" value="Unassembled WGS sequence"/>
</dbReference>
<feature type="compositionally biased region" description="Basic and acidic residues" evidence="2">
    <location>
        <begin position="128"/>
        <end position="146"/>
    </location>
</feature>
<evidence type="ECO:0000256" key="2">
    <source>
        <dbReference type="SAM" id="MobiDB-lite"/>
    </source>
</evidence>
<evidence type="ECO:0000313" key="5">
    <source>
        <dbReference type="Proteomes" id="UP000014316"/>
    </source>
</evidence>
<organism evidence="4 5">
    <name type="scientific">Lacticaseibacillus paracasei subsp. paracasei Lpp123</name>
    <dbReference type="NCBI Taxonomy" id="1256201"/>
    <lineage>
        <taxon>Bacteria</taxon>
        <taxon>Bacillati</taxon>
        <taxon>Bacillota</taxon>
        <taxon>Bacilli</taxon>
        <taxon>Lactobacillales</taxon>
        <taxon>Lactobacillaceae</taxon>
        <taxon>Lacticaseibacillus</taxon>
    </lineage>
</organism>
<feature type="coiled-coil region" evidence="1">
    <location>
        <begin position="98"/>
        <end position="128"/>
    </location>
</feature>
<gene>
    <name evidence="4" type="ORF">Lpp123_18148</name>
</gene>
<name>A0A829G9E6_LACPA</name>
<accession>A0A829G9E6</accession>
<feature type="compositionally biased region" description="Polar residues" evidence="2">
    <location>
        <begin position="147"/>
        <end position="160"/>
    </location>
</feature>
<feature type="region of interest" description="Disordered" evidence="2">
    <location>
        <begin position="128"/>
        <end position="161"/>
    </location>
</feature>
<evidence type="ECO:0000256" key="1">
    <source>
        <dbReference type="SAM" id="Coils"/>
    </source>
</evidence>
<feature type="region of interest" description="Disordered" evidence="2">
    <location>
        <begin position="24"/>
        <end position="78"/>
    </location>
</feature>
<evidence type="ECO:0000259" key="3">
    <source>
        <dbReference type="Pfam" id="PF04394"/>
    </source>
</evidence>